<dbReference type="Proteomes" id="UP000029120">
    <property type="component" value="Chromosome 6"/>
</dbReference>
<protein>
    <submittedName>
        <fullName evidence="2">Uncharacterized protein</fullName>
    </submittedName>
</protein>
<feature type="compositionally biased region" description="Basic and acidic residues" evidence="1">
    <location>
        <begin position="1868"/>
        <end position="1888"/>
    </location>
</feature>
<dbReference type="Gramene" id="KFK33103">
    <property type="protein sequence ID" value="KFK33103"/>
    <property type="gene ID" value="AALP_AA6G331600"/>
</dbReference>
<feature type="compositionally biased region" description="Basic and acidic residues" evidence="1">
    <location>
        <begin position="1295"/>
        <end position="1307"/>
    </location>
</feature>
<gene>
    <name evidence="2" type="ordered locus">AALP_Aa6g331600</name>
</gene>
<feature type="compositionally biased region" description="Basic and acidic residues" evidence="1">
    <location>
        <begin position="1743"/>
        <end position="1760"/>
    </location>
</feature>
<dbReference type="OrthoDB" id="1094145at2759"/>
<feature type="compositionally biased region" description="Basic and acidic residues" evidence="1">
    <location>
        <begin position="1707"/>
        <end position="1724"/>
    </location>
</feature>
<feature type="region of interest" description="Disordered" evidence="1">
    <location>
        <begin position="553"/>
        <end position="803"/>
    </location>
</feature>
<feature type="compositionally biased region" description="Basic and acidic residues" evidence="1">
    <location>
        <begin position="859"/>
        <end position="870"/>
    </location>
</feature>
<feature type="compositionally biased region" description="Basic and acidic residues" evidence="1">
    <location>
        <begin position="2647"/>
        <end position="2668"/>
    </location>
</feature>
<feature type="compositionally biased region" description="Basic and acidic residues" evidence="1">
    <location>
        <begin position="2352"/>
        <end position="2396"/>
    </location>
</feature>
<feature type="region of interest" description="Disordered" evidence="1">
    <location>
        <begin position="203"/>
        <end position="226"/>
    </location>
</feature>
<feature type="compositionally biased region" description="Basic and acidic residues" evidence="1">
    <location>
        <begin position="2034"/>
        <end position="2045"/>
    </location>
</feature>
<reference evidence="3" key="1">
    <citation type="journal article" date="2015" name="Nat. Plants">
        <title>Genome expansion of Arabis alpina linked with retrotransposition and reduced symmetric DNA methylation.</title>
        <authorList>
            <person name="Willing E.M."/>
            <person name="Rawat V."/>
            <person name="Mandakova T."/>
            <person name="Maumus F."/>
            <person name="James G.V."/>
            <person name="Nordstroem K.J."/>
            <person name="Becker C."/>
            <person name="Warthmann N."/>
            <person name="Chica C."/>
            <person name="Szarzynska B."/>
            <person name="Zytnicki M."/>
            <person name="Albani M.C."/>
            <person name="Kiefer C."/>
            <person name="Bergonzi S."/>
            <person name="Castaings L."/>
            <person name="Mateos J.L."/>
            <person name="Berns M.C."/>
            <person name="Bujdoso N."/>
            <person name="Piofczyk T."/>
            <person name="de Lorenzo L."/>
            <person name="Barrero-Sicilia C."/>
            <person name="Mateos I."/>
            <person name="Piednoel M."/>
            <person name="Hagmann J."/>
            <person name="Chen-Min-Tao R."/>
            <person name="Iglesias-Fernandez R."/>
            <person name="Schuster S.C."/>
            <person name="Alonso-Blanco C."/>
            <person name="Roudier F."/>
            <person name="Carbonero P."/>
            <person name="Paz-Ares J."/>
            <person name="Davis S.J."/>
            <person name="Pecinka A."/>
            <person name="Quesneville H."/>
            <person name="Colot V."/>
            <person name="Lysak M.A."/>
            <person name="Weigel D."/>
            <person name="Coupland G."/>
            <person name="Schneeberger K."/>
        </authorList>
    </citation>
    <scope>NUCLEOTIDE SEQUENCE [LARGE SCALE GENOMIC DNA]</scope>
    <source>
        <strain evidence="3">cv. Pajares</strain>
    </source>
</reference>
<feature type="region of interest" description="Disordered" evidence="1">
    <location>
        <begin position="2034"/>
        <end position="2158"/>
    </location>
</feature>
<feature type="compositionally biased region" description="Basic and acidic residues" evidence="1">
    <location>
        <begin position="1225"/>
        <end position="1273"/>
    </location>
</feature>
<feature type="compositionally biased region" description="Basic and acidic residues" evidence="1">
    <location>
        <begin position="1916"/>
        <end position="1937"/>
    </location>
</feature>
<dbReference type="EMBL" id="CM002874">
    <property type="protein sequence ID" value="KFK33103.1"/>
    <property type="molecule type" value="Genomic_DNA"/>
</dbReference>
<feature type="compositionally biased region" description="Polar residues" evidence="1">
    <location>
        <begin position="386"/>
        <end position="397"/>
    </location>
</feature>
<feature type="compositionally biased region" description="Basic and acidic residues" evidence="1">
    <location>
        <begin position="2065"/>
        <end position="2090"/>
    </location>
</feature>
<feature type="region of interest" description="Disordered" evidence="1">
    <location>
        <begin position="2193"/>
        <end position="2253"/>
    </location>
</feature>
<feature type="compositionally biased region" description="Basic and acidic residues" evidence="1">
    <location>
        <begin position="2405"/>
        <end position="2416"/>
    </location>
</feature>
<feature type="compositionally biased region" description="Basic and acidic residues" evidence="1">
    <location>
        <begin position="1368"/>
        <end position="1381"/>
    </location>
</feature>
<dbReference type="OMA" id="DHNLSIY"/>
<dbReference type="PANTHER" id="PTHR35511">
    <property type="entry name" value="A-KINASE ANCHOR-LIKE PROTEIN"/>
    <property type="match status" value="1"/>
</dbReference>
<feature type="compositionally biased region" description="Basic and acidic residues" evidence="1">
    <location>
        <begin position="753"/>
        <end position="773"/>
    </location>
</feature>
<feature type="compositionally biased region" description="Basic and acidic residues" evidence="1">
    <location>
        <begin position="1624"/>
        <end position="1638"/>
    </location>
</feature>
<feature type="compositionally biased region" description="Basic and acidic residues" evidence="1">
    <location>
        <begin position="2588"/>
        <end position="2639"/>
    </location>
</feature>
<feature type="compositionally biased region" description="Basic and acidic residues" evidence="1">
    <location>
        <begin position="1395"/>
        <end position="1415"/>
    </location>
</feature>
<feature type="compositionally biased region" description="Basic and acidic residues" evidence="1">
    <location>
        <begin position="290"/>
        <end position="311"/>
    </location>
</feature>
<feature type="compositionally biased region" description="Basic and acidic residues" evidence="1">
    <location>
        <begin position="686"/>
        <end position="704"/>
    </location>
</feature>
<dbReference type="GO" id="GO:0080171">
    <property type="term" value="P:lytic vacuole organization"/>
    <property type="evidence" value="ECO:0007669"/>
    <property type="project" value="EnsemblPlants"/>
</dbReference>
<feature type="compositionally biased region" description="Basic and acidic residues" evidence="1">
    <location>
        <begin position="2214"/>
        <end position="2247"/>
    </location>
</feature>
<feature type="compositionally biased region" description="Polar residues" evidence="1">
    <location>
        <begin position="2046"/>
        <end position="2063"/>
    </location>
</feature>
<feature type="compositionally biased region" description="Polar residues" evidence="1">
    <location>
        <begin position="339"/>
        <end position="349"/>
    </location>
</feature>
<feature type="compositionally biased region" description="Basic and acidic residues" evidence="1">
    <location>
        <begin position="1656"/>
        <end position="1691"/>
    </location>
</feature>
<feature type="compositionally biased region" description="Polar residues" evidence="1">
    <location>
        <begin position="1953"/>
        <end position="1965"/>
    </location>
</feature>
<feature type="compositionally biased region" description="Basic and acidic residues" evidence="1">
    <location>
        <begin position="1193"/>
        <end position="1218"/>
    </location>
</feature>
<dbReference type="PANTHER" id="PTHR35511:SF2">
    <property type="entry name" value="A-KINASE ANCHOR-LIKE PROTEIN"/>
    <property type="match status" value="1"/>
</dbReference>
<evidence type="ECO:0000313" key="2">
    <source>
        <dbReference type="EMBL" id="KFK33103.1"/>
    </source>
</evidence>
<sequence>METGVVIIQEPVITKTSIEEASAGVLLDHSSMEVDKVNHSTVLDDEITSRECTKKVDVAEVVNGSGNKETEEPVCEKGEPIKTASVVEDSKIVKEKASETEKDEKGSIFVHEPEILNPKIVSSDVTLEKEKDNDIARKQEEVSVEKPVLEEDQTETKHTPEQEEHIGSISKVLVDAEPVKVYDDNIEKSFNSAGEEIPIKTDEVKEEKDSITVETSVNGAETEHNGTVSVEEISRNGENIVKETDPEEETATNYELVHDVETTKRVFEAEKDAELKLDAKEEIIKTVIEDPEVVSHEETTGHESKSFKENVEPVEAVQNSEDAEKISSEVTVEKEKVQESLTVIETPTIQGEDIESKASKDTEEHEHVLARDIPQSETLANKAENVETSKVQESTILKTLETKTDETDAEPSLHLKGDKEPEELETVKTVISSDVTSVEEAPEGVPLDHSSLEVDKVNHSTVLDDEITSRDCGNNSIAGEIDVAEVVNGSGNKEIEEPDREKGEAIKTVSVVEDSKVVSETEKDEQDSIFVHEPESINPKIVLSDVTLEKEKEDNITRKQEEVSVEKPVLEEDQTETKYTPEQEEQIEKSLNSAREEIPIKTGEVKDSITVETSVNGTDTEHNATVAVEEISSNSENIVKEAAPEDETATNDELVHEGEKDAEPKLDAIENHETVVVKTVIEDPEIVNHEETTGHESEIFKENAEPVEAIQNSNDAEQISREVTVDREKEEDMTRKTEEVQESLMPTIQGDDIESKVSEDTEEHEHVLERDIPQSETLVTKAETVETPTVQESAILENLETKTGETYAEPSLYLKEDKEQQEEAETVKTVISSDPVQESITAIEPPTIPEESESIVSPEVKEEVEQSSKDTEEESLIPEAEKLETKEDTKPIMELKEDKEQEETKTVKTVISSDEVRPSDESVEIKTKETVQEENTDEKHESLLDVQSTESEKYQDNISETVLVAEEISTLPDVESVEELQKPSIESHSEVLEETSKTVDEKIEEKLEEEVSLHQEVQEKVHLTPLQEESCLPNEQEKEKKLQKEETEKHEPTNEEVANAQQTLVEEKSDEVVQVSSSEEREGETDVGVEKIADVKANEDKQTAEIIQRSLETVETTEPHCSLLSSIEKQEHETVAEAEKIEDEKVKEAEPTGDTKEHEHVLVRDIPQVETPVTEAEAIETSTVQASAILKILETKEDTEPVMDLKEDKEQEETEKVKTVIQDESSEKHQENEPETSKTVDEKIEEKPEEVTQDQEGKEEGSYGLETKEKSLSDPEISELGVKSQEEEESCLPNEQEKEINFQKEQIEKHEPEIEEVLIDQQSYVGKKSDEVIQVSSASPSEEREGGIAEHDAAVPVEEISRNIVSEKAPEVDHQSEKTDEVQETPKVIETPIIKGEDIDSKASKDTEEHEHVLVRDMPQVETLVNEAETKDTSTVQEVEILKPLETKTVEPEVVHSAIGGEVEGQETKEVTEPSLDLKAEKEQEEKETVKTDISSNEVKYSDVKAEEFSEHNSSEIKDESHGREESVEVKTAETVQEESSEKNKILLDDKTKVDQVEVTQTVEEQRCLDLNDPEADINKPSIESPSEVSEETSKTVGENIEEKPTEGVTLHQDSQEEGSYGFETKEETISVEEKIQRSLEPVEIVEPHTSIPSPPEEHSQAEKKEDQKVRDIEPLGDLSEKDLEISETKDLSLPVEESSELVAESEEQKPKQVKETEERKEVGETEVVTIPQETLSEVVDATESHERQEELSKAVETKETTVAQEEQTRDIGASLIEKCSTDQTQLEEQVNKESSKGEQEEISSTEKGETKTKEPEDEHVDSSKKNDNENLIAETKLEESKEKEIEATGEASEANQTPSFVSELEDQIPKQIKEIHEEETKESHTVEEATSDQSLTVETSKADQTSSLVSEVDDQIPKKVEEIHEEEKKEAHKLPAEEILPTEITPREDDQVTPQEGTLTTSENVCVKQEEFGSPEATKLEESKEDKSQEVSETVEAIEATGDHTQAIETSEASQTTSFVSELEDKIPKQVEEIHEEEHKEEAKSYQNLPVETSQEEQTPSLVSEHEVKTSKQVEEIHEEETKAEKLQDEEILPTEIVPRESFSEASMLASKEDDQVQEGKCASDTQEEQHVSADDFTFSKETGEAEHGDETSSTLPVVGILTQLHTTLENERAINDSASLEEKVILEPTEQVQKIGDAETESSGNDLHSKKKESEILEKHLVTSEQVANEKQDTKDAEEANKLQHGENGLAGKYLPIEELKKEEHKEEIKVEDDIKREFEVSVEEKLQEETKEIAEQEEDSALQDSNASIAEKISLQEEHSRDFEISKTVGDGSDQVIESELPVEPPQTEQKEETHETVKEEDQIVDIKEDKKNGEVQDEKIKGVSVTKDKEDVSELGVDYDFVPRDVEKEEAPHSVLVKQNEEENNKVATSEKQTTETPTEAEKESNQEHVETQAISDDTKSNNDRDFPTEQTSKDQREEVTEEKTEVEYVKRELEDAIKHGVSLEEKNNAPENIDLEATKEIYQEEESKQTDTVTAIKEEIKEEQKETTQECFNSVKNTDDTIEKTKPVIREIEKLSSVSNTQDKPKQKDEVPIPKLENLKTTEELEQKDKESENTKDMFSEVKDSEETLKEPARKSLSSLIEKVEGTNKIEDLTTKPDIKEEAKTEEEDENEDEHKDDKTSPDSIVMVEAKDTVSIIKTQHKKGILSGVGSKVKHSISKVKKVLTGKSSHTTKPSSPK</sequence>
<dbReference type="eggNOG" id="KOG1181">
    <property type="taxonomic scope" value="Eukaryota"/>
</dbReference>
<evidence type="ECO:0000313" key="3">
    <source>
        <dbReference type="Proteomes" id="UP000029120"/>
    </source>
</evidence>
<feature type="compositionally biased region" description="Basic and acidic residues" evidence="1">
    <location>
        <begin position="1035"/>
        <end position="1053"/>
    </location>
</feature>
<proteinExistence type="predicted"/>
<feature type="compositionally biased region" description="Basic and acidic residues" evidence="1">
    <location>
        <begin position="1979"/>
        <end position="1991"/>
    </location>
</feature>
<feature type="compositionally biased region" description="Basic and acidic residues" evidence="1">
    <location>
        <begin position="1466"/>
        <end position="1491"/>
    </location>
</feature>
<feature type="compositionally biased region" description="Basic and acidic residues" evidence="1">
    <location>
        <begin position="553"/>
        <end position="581"/>
    </location>
</feature>
<feature type="compositionally biased region" description="Basic and acidic residues" evidence="1">
    <location>
        <begin position="1010"/>
        <end position="1022"/>
    </location>
</feature>
<feature type="compositionally biased region" description="Basic and acidic residues" evidence="1">
    <location>
        <begin position="400"/>
        <end position="419"/>
    </location>
</feature>
<feature type="region of interest" description="Disordered" evidence="1">
    <location>
        <begin position="1010"/>
        <end position="1094"/>
    </location>
</feature>
<feature type="compositionally biased region" description="Basic and acidic residues" evidence="1">
    <location>
        <begin position="1790"/>
        <end position="1829"/>
    </location>
</feature>
<feature type="compositionally biased region" description="Polar residues" evidence="1">
    <location>
        <begin position="2430"/>
        <end position="2442"/>
    </location>
</feature>
<feature type="compositionally biased region" description="Basic and acidic residues" evidence="1">
    <location>
        <begin position="322"/>
        <end position="338"/>
    </location>
</feature>
<feature type="compositionally biased region" description="Basic and acidic residues" evidence="1">
    <location>
        <begin position="354"/>
        <end position="370"/>
    </location>
</feature>
<accession>A0A087GTA1</accession>
<feature type="compositionally biased region" description="Basic and acidic residues" evidence="1">
    <location>
        <begin position="653"/>
        <end position="675"/>
    </location>
</feature>
<feature type="region of interest" description="Disordered" evidence="1">
    <location>
        <begin position="1193"/>
        <end position="1307"/>
    </location>
</feature>
<feature type="compositionally biased region" description="Basic and acidic residues" evidence="1">
    <location>
        <begin position="914"/>
        <end position="943"/>
    </location>
</feature>
<feature type="region of interest" description="Disordered" evidence="1">
    <location>
        <begin position="828"/>
        <end position="957"/>
    </location>
</feature>
<organism evidence="2 3">
    <name type="scientific">Arabis alpina</name>
    <name type="common">Alpine rock-cress</name>
    <dbReference type="NCBI Taxonomy" id="50452"/>
    <lineage>
        <taxon>Eukaryota</taxon>
        <taxon>Viridiplantae</taxon>
        <taxon>Streptophyta</taxon>
        <taxon>Embryophyta</taxon>
        <taxon>Tracheophyta</taxon>
        <taxon>Spermatophyta</taxon>
        <taxon>Magnoliopsida</taxon>
        <taxon>eudicotyledons</taxon>
        <taxon>Gunneridae</taxon>
        <taxon>Pentapetalae</taxon>
        <taxon>rosids</taxon>
        <taxon>malvids</taxon>
        <taxon>Brassicales</taxon>
        <taxon>Brassicaceae</taxon>
        <taxon>Arabideae</taxon>
        <taxon>Arabis</taxon>
    </lineage>
</organism>
<feature type="region of interest" description="Disordered" evidence="1">
    <location>
        <begin position="2290"/>
        <end position="2490"/>
    </location>
</feature>
<feature type="compositionally biased region" description="Basic and acidic residues" evidence="1">
    <location>
        <begin position="2317"/>
        <end position="2328"/>
    </location>
</feature>
<feature type="compositionally biased region" description="Basic and acidic residues" evidence="1">
    <location>
        <begin position="1500"/>
        <end position="1532"/>
    </location>
</feature>
<name>A0A087GTA1_ARAAL</name>
<feature type="region of interest" description="Disordered" evidence="1">
    <location>
        <begin position="975"/>
        <end position="998"/>
    </location>
</feature>
<feature type="region of interest" description="Disordered" evidence="1">
    <location>
        <begin position="1565"/>
        <end position="1994"/>
    </location>
</feature>
<feature type="compositionally biased region" description="Basic and acidic residues" evidence="1">
    <location>
        <begin position="1836"/>
        <end position="1847"/>
    </location>
</feature>
<evidence type="ECO:0000256" key="1">
    <source>
        <dbReference type="SAM" id="MobiDB-lite"/>
    </source>
</evidence>
<feature type="compositionally biased region" description="Basic and acidic residues" evidence="1">
    <location>
        <begin position="979"/>
        <end position="998"/>
    </location>
</feature>
<feature type="compositionally biased region" description="Basic and acidic residues" evidence="1">
    <location>
        <begin position="2444"/>
        <end position="2490"/>
    </location>
</feature>
<keyword evidence="3" id="KW-1185">Reference proteome</keyword>
<feature type="compositionally biased region" description="Basic and acidic residues" evidence="1">
    <location>
        <begin position="1341"/>
        <end position="1353"/>
    </location>
</feature>
<feature type="region of interest" description="Disordered" evidence="1">
    <location>
        <begin position="131"/>
        <end position="166"/>
    </location>
</feature>
<feature type="compositionally biased region" description="Basic and acidic residues" evidence="1">
    <location>
        <begin position="2129"/>
        <end position="2152"/>
    </location>
</feature>
<feature type="region of interest" description="Disordered" evidence="1">
    <location>
        <begin position="1330"/>
        <end position="1419"/>
    </location>
</feature>
<feature type="region of interest" description="Disordered" evidence="1">
    <location>
        <begin position="1128"/>
        <end position="1160"/>
    </location>
</feature>
<feature type="compositionally biased region" description="Polar residues" evidence="1">
    <location>
        <begin position="1892"/>
        <end position="1910"/>
    </location>
</feature>
<feature type="compositionally biased region" description="Basic and acidic residues" evidence="1">
    <location>
        <begin position="594"/>
        <end position="609"/>
    </location>
</feature>
<dbReference type="GO" id="GO:0005829">
    <property type="term" value="C:cytosol"/>
    <property type="evidence" value="ECO:0007669"/>
    <property type="project" value="EnsemblPlants"/>
</dbReference>
<feature type="region of interest" description="Disordered" evidence="1">
    <location>
        <begin position="290"/>
        <end position="422"/>
    </location>
</feature>
<feature type="region of interest" description="Disordered" evidence="1">
    <location>
        <begin position="1459"/>
        <end position="1544"/>
    </location>
</feature>
<feature type="region of interest" description="Disordered" evidence="1">
    <location>
        <begin position="2574"/>
        <end position="2689"/>
    </location>
</feature>
<feature type="compositionally biased region" description="Basic and acidic residues" evidence="1">
    <location>
        <begin position="879"/>
        <end position="906"/>
    </location>
</feature>
<feature type="compositionally biased region" description="Basic and acidic residues" evidence="1">
    <location>
        <begin position="718"/>
        <end position="739"/>
    </location>
</feature>